<sequence length="83" mass="9135">MSEVTQQLGHWTTVDPQARANQERLGLGQRVTALVLTPSRELRLQVLIIPAPGNSSQRNPRVATSLFTPAFCGNRGTRALPWT</sequence>
<name>A0AA40HIP6_CNENI</name>
<dbReference type="AlphaFoldDB" id="A0AA40HIP6"/>
<accession>A0AA40HIP6</accession>
<reference evidence="1" key="1">
    <citation type="submission" date="2023-06" db="EMBL/GenBank/DDBJ databases">
        <title>Reference genome for the Northern bat (Eptesicus nilssonii), a most northern bat species.</title>
        <authorList>
            <person name="Laine V.N."/>
            <person name="Pulliainen A.T."/>
            <person name="Lilley T.M."/>
        </authorList>
    </citation>
    <scope>NUCLEOTIDE SEQUENCE</scope>
    <source>
        <strain evidence="1">BLF_Eptnil</strain>
        <tissue evidence="1">Kidney</tissue>
    </source>
</reference>
<comment type="caution">
    <text evidence="1">The sequence shown here is derived from an EMBL/GenBank/DDBJ whole genome shotgun (WGS) entry which is preliminary data.</text>
</comment>
<evidence type="ECO:0000313" key="1">
    <source>
        <dbReference type="EMBL" id="KAK1331953.1"/>
    </source>
</evidence>
<organism evidence="1 2">
    <name type="scientific">Cnephaeus nilssonii</name>
    <name type="common">Northern bat</name>
    <name type="synonym">Eptesicus nilssonii</name>
    <dbReference type="NCBI Taxonomy" id="3371016"/>
    <lineage>
        <taxon>Eukaryota</taxon>
        <taxon>Metazoa</taxon>
        <taxon>Chordata</taxon>
        <taxon>Craniata</taxon>
        <taxon>Vertebrata</taxon>
        <taxon>Euteleostomi</taxon>
        <taxon>Mammalia</taxon>
        <taxon>Eutheria</taxon>
        <taxon>Laurasiatheria</taxon>
        <taxon>Chiroptera</taxon>
        <taxon>Yangochiroptera</taxon>
        <taxon>Vespertilionidae</taxon>
        <taxon>Cnephaeus</taxon>
    </lineage>
</organism>
<proteinExistence type="predicted"/>
<protein>
    <submittedName>
        <fullName evidence="1">Uncharacterized protein</fullName>
    </submittedName>
</protein>
<evidence type="ECO:0000313" key="2">
    <source>
        <dbReference type="Proteomes" id="UP001177744"/>
    </source>
</evidence>
<dbReference type="EMBL" id="JAULJE010000019">
    <property type="protein sequence ID" value="KAK1331953.1"/>
    <property type="molecule type" value="Genomic_DNA"/>
</dbReference>
<gene>
    <name evidence="1" type="ORF">QTO34_007630</name>
</gene>
<keyword evidence="2" id="KW-1185">Reference proteome</keyword>
<dbReference type="Proteomes" id="UP001177744">
    <property type="component" value="Unassembled WGS sequence"/>
</dbReference>